<dbReference type="InterPro" id="IPR001609">
    <property type="entry name" value="Myosin_head_motor_dom-like"/>
</dbReference>
<dbReference type="PROSITE" id="PS51456">
    <property type="entry name" value="MYOSIN_MOTOR"/>
    <property type="match status" value="1"/>
</dbReference>
<evidence type="ECO:0000259" key="2">
    <source>
        <dbReference type="PROSITE" id="PS51456"/>
    </source>
</evidence>
<dbReference type="AlphaFoldDB" id="A0AAD3TBD1"/>
<keyword evidence="1" id="KW-0505">Motor protein</keyword>
<dbReference type="EMBL" id="BSYO01000030">
    <property type="protein sequence ID" value="GMH25834.1"/>
    <property type="molecule type" value="Genomic_DNA"/>
</dbReference>
<dbReference type="GO" id="GO:0016459">
    <property type="term" value="C:myosin complex"/>
    <property type="evidence" value="ECO:0007669"/>
    <property type="project" value="UniProtKB-KW"/>
</dbReference>
<evidence type="ECO:0000313" key="3">
    <source>
        <dbReference type="EMBL" id="GMH25834.1"/>
    </source>
</evidence>
<dbReference type="GO" id="GO:0003774">
    <property type="term" value="F:cytoskeletal motor activity"/>
    <property type="evidence" value="ECO:0007669"/>
    <property type="project" value="InterPro"/>
</dbReference>
<keyword evidence="1" id="KW-0009">Actin-binding</keyword>
<comment type="caution">
    <text evidence="3">The sequence shown here is derived from an EMBL/GenBank/DDBJ whole genome shotgun (WGS) entry which is preliminary data.</text>
</comment>
<evidence type="ECO:0000256" key="1">
    <source>
        <dbReference type="PROSITE-ProRule" id="PRU00782"/>
    </source>
</evidence>
<sequence>MFENSSVLQQLRCGGVTEAIRISCARYLTRRIFDGLLSHFGILAPEVSDGMCSPLLHLRLFFSINRWLHCCQDEDFFVFFPSYSLSSYS</sequence>
<dbReference type="Proteomes" id="UP001279734">
    <property type="component" value="Unassembled WGS sequence"/>
</dbReference>
<gene>
    <name evidence="3" type="ORF">Nepgr_027677</name>
</gene>
<name>A0AAD3TBD1_NEPGR</name>
<comment type="similarity">
    <text evidence="1">Belongs to the TRAFAC class myosin-kinesin ATPase superfamily. Myosin family.</text>
</comment>
<accession>A0AAD3TBD1</accession>
<feature type="domain" description="Myosin motor" evidence="2">
    <location>
        <begin position="1"/>
        <end position="89"/>
    </location>
</feature>
<dbReference type="SUPFAM" id="SSF52540">
    <property type="entry name" value="P-loop containing nucleoside triphosphate hydrolases"/>
    <property type="match status" value="1"/>
</dbReference>
<dbReference type="InterPro" id="IPR027417">
    <property type="entry name" value="P-loop_NTPase"/>
</dbReference>
<dbReference type="GO" id="GO:0003779">
    <property type="term" value="F:actin binding"/>
    <property type="evidence" value="ECO:0007669"/>
    <property type="project" value="UniProtKB-KW"/>
</dbReference>
<evidence type="ECO:0000313" key="4">
    <source>
        <dbReference type="Proteomes" id="UP001279734"/>
    </source>
</evidence>
<reference evidence="3" key="1">
    <citation type="submission" date="2023-05" db="EMBL/GenBank/DDBJ databases">
        <title>Nepenthes gracilis genome sequencing.</title>
        <authorList>
            <person name="Fukushima K."/>
        </authorList>
    </citation>
    <scope>NUCLEOTIDE SEQUENCE</scope>
    <source>
        <strain evidence="3">SING2019-196</strain>
    </source>
</reference>
<protein>
    <recommendedName>
        <fullName evidence="2">Myosin motor domain-containing protein</fullName>
    </recommendedName>
</protein>
<keyword evidence="1" id="KW-0518">Myosin</keyword>
<comment type="caution">
    <text evidence="1">Lacks conserved residue(s) required for the propagation of feature annotation.</text>
</comment>
<keyword evidence="4" id="KW-1185">Reference proteome</keyword>
<proteinExistence type="inferred from homology"/>
<dbReference type="GO" id="GO:0005524">
    <property type="term" value="F:ATP binding"/>
    <property type="evidence" value="ECO:0007669"/>
    <property type="project" value="InterPro"/>
</dbReference>
<organism evidence="3 4">
    <name type="scientific">Nepenthes gracilis</name>
    <name type="common">Slender pitcher plant</name>
    <dbReference type="NCBI Taxonomy" id="150966"/>
    <lineage>
        <taxon>Eukaryota</taxon>
        <taxon>Viridiplantae</taxon>
        <taxon>Streptophyta</taxon>
        <taxon>Embryophyta</taxon>
        <taxon>Tracheophyta</taxon>
        <taxon>Spermatophyta</taxon>
        <taxon>Magnoliopsida</taxon>
        <taxon>eudicotyledons</taxon>
        <taxon>Gunneridae</taxon>
        <taxon>Pentapetalae</taxon>
        <taxon>Caryophyllales</taxon>
        <taxon>Nepenthaceae</taxon>
        <taxon>Nepenthes</taxon>
    </lineage>
</organism>